<reference evidence="3" key="1">
    <citation type="submission" date="2018-11" db="EMBL/GenBank/DDBJ databases">
        <title>Proposal to divide the Flavobacteriaceae and reorganize its genera based on Amino Acid Identity values calculated from whole genome sequences.</title>
        <authorList>
            <person name="Nicholson A.C."/>
            <person name="Gulvik C.A."/>
            <person name="Whitney A.M."/>
            <person name="Humrighouse B.W."/>
            <person name="Bell M."/>
            <person name="Holmes B."/>
            <person name="Steigerwalt A.G."/>
            <person name="Villarma A."/>
            <person name="Sheth M."/>
            <person name="Batra D."/>
            <person name="Pryor J."/>
            <person name="Bernardet J.-F."/>
            <person name="Hugo C."/>
            <person name="Kampfer P."/>
            <person name="Newman J."/>
            <person name="McQuiston J.R."/>
        </authorList>
    </citation>
    <scope>NUCLEOTIDE SEQUENCE [LARGE SCALE GENOMIC DNA]</scope>
    <source>
        <strain evidence="3">G0229</strain>
    </source>
</reference>
<dbReference type="EMBL" id="CP033932">
    <property type="protein sequence ID" value="AZB23697.1"/>
    <property type="molecule type" value="Genomic_DNA"/>
</dbReference>
<organism evidence="2 3">
    <name type="scientific">Chryseobacterium bernardetii</name>
    <dbReference type="NCBI Taxonomy" id="1241978"/>
    <lineage>
        <taxon>Bacteria</taxon>
        <taxon>Pseudomonadati</taxon>
        <taxon>Bacteroidota</taxon>
        <taxon>Flavobacteriia</taxon>
        <taxon>Flavobacteriales</taxon>
        <taxon>Weeksellaceae</taxon>
        <taxon>Chryseobacterium group</taxon>
        <taxon>Chryseobacterium</taxon>
    </lineage>
</organism>
<protein>
    <recommendedName>
        <fullName evidence="4">YcxB family protein</fullName>
    </recommendedName>
</protein>
<feature type="transmembrane region" description="Helical" evidence="1">
    <location>
        <begin position="38"/>
        <end position="53"/>
    </location>
</feature>
<evidence type="ECO:0000256" key="1">
    <source>
        <dbReference type="SAM" id="Phobius"/>
    </source>
</evidence>
<evidence type="ECO:0000313" key="3">
    <source>
        <dbReference type="Proteomes" id="UP000271193"/>
    </source>
</evidence>
<evidence type="ECO:0000313" key="2">
    <source>
        <dbReference type="EMBL" id="AZB23697.1"/>
    </source>
</evidence>
<keyword evidence="1" id="KW-0812">Transmembrane</keyword>
<keyword evidence="3" id="KW-1185">Reference proteome</keyword>
<sequence>MNESIKLEIPFNETAEREYQQFFFRYTWKNHFTELKKAILYAIIFLFLGFFSQSKLINNSPASSIFRYGGFIFLGYIFLLLYQYFIRKKKVYKSIEEMINDFKSKDEKASFIILNKEDITIENSFSTIGAVWEKTSYKFVDKYIILSMINSNINFIFTKADLKEHDYNTLTGFLEEYSKQGKKEII</sequence>
<dbReference type="RefSeq" id="WP_123868831.1">
    <property type="nucleotide sequence ID" value="NZ_CP033932.1"/>
</dbReference>
<dbReference type="KEGG" id="cben:EG339_03190"/>
<dbReference type="AlphaFoldDB" id="A0A3G6T773"/>
<feature type="transmembrane region" description="Helical" evidence="1">
    <location>
        <begin position="65"/>
        <end position="85"/>
    </location>
</feature>
<keyword evidence="1" id="KW-0472">Membrane</keyword>
<accession>A0A3G6T773</accession>
<dbReference type="Proteomes" id="UP000271193">
    <property type="component" value="Chromosome"/>
</dbReference>
<keyword evidence="1" id="KW-1133">Transmembrane helix</keyword>
<gene>
    <name evidence="2" type="ORF">EG339_03190</name>
</gene>
<name>A0A3G6T773_9FLAO</name>
<evidence type="ECO:0008006" key="4">
    <source>
        <dbReference type="Google" id="ProtNLM"/>
    </source>
</evidence>
<proteinExistence type="predicted"/>
<dbReference type="GeneID" id="99063806"/>